<dbReference type="Proteomes" id="UP000539265">
    <property type="component" value="Unassembled WGS sequence"/>
</dbReference>
<evidence type="ECO:0000313" key="2">
    <source>
        <dbReference type="EMBL" id="MBB3054648.1"/>
    </source>
</evidence>
<dbReference type="CDD" id="cd03801">
    <property type="entry name" value="GT4_PimA-like"/>
    <property type="match status" value="1"/>
</dbReference>
<dbReference type="AlphaFoldDB" id="A0A839SAM5"/>
<evidence type="ECO:0000313" key="3">
    <source>
        <dbReference type="Proteomes" id="UP000539265"/>
    </source>
</evidence>
<dbReference type="InterPro" id="IPR001296">
    <property type="entry name" value="Glyco_trans_1"/>
</dbReference>
<evidence type="ECO:0000259" key="1">
    <source>
        <dbReference type="Pfam" id="PF00534"/>
    </source>
</evidence>
<dbReference type="EMBL" id="JACHWX010000002">
    <property type="protein sequence ID" value="MBB3054648.1"/>
    <property type="molecule type" value="Genomic_DNA"/>
</dbReference>
<dbReference type="Pfam" id="PF00534">
    <property type="entry name" value="Glycos_transf_1"/>
    <property type="match status" value="1"/>
</dbReference>
<proteinExistence type="predicted"/>
<sequence length="351" mass="39313">MKRTPETLVILSPGFPENEADTACIPPQQIFARALKKICPGLNIVVISFQYPFVKSVYNWHGIKVYTIGGKEKGGYNRALVWLKAWRILLKLKKETKLLGILSFWFGECAFVGSYFAKRYRLIHYAWVLGQDAKSGNKYFRWVKPSGNELIALSDFIATEIRRNYWISAQQVIPVGIDTSMFGPAPAKRDIDILGAGSLIPLKQYHIFVEVVASLKSYFPNIKAVICGKGPELAHLEALASSLNLQNNLVFAGELPQKEVLALMQRSKVFLHPSAYEGFGSVLSEALYAGAHVVSFCKPMNKDYRHHYVVKTPDEMNAALSAILKNTHRGHDPVLMCPIEQIAKNVISLFV</sequence>
<dbReference type="OrthoDB" id="1116389at2"/>
<dbReference type="Gene3D" id="3.40.50.2000">
    <property type="entry name" value="Glycogen Phosphorylase B"/>
    <property type="match status" value="2"/>
</dbReference>
<accession>A0A839SAM5</accession>
<name>A0A839SAM5_9SPHI</name>
<comment type="caution">
    <text evidence="2">The sequence shown here is derived from an EMBL/GenBank/DDBJ whole genome shotgun (WGS) entry which is preliminary data.</text>
</comment>
<dbReference type="GO" id="GO:0016757">
    <property type="term" value="F:glycosyltransferase activity"/>
    <property type="evidence" value="ECO:0007669"/>
    <property type="project" value="InterPro"/>
</dbReference>
<dbReference type="RefSeq" id="WP_096356588.1">
    <property type="nucleotide sequence ID" value="NZ_AP017313.1"/>
</dbReference>
<protein>
    <submittedName>
        <fullName evidence="2">Glycosyltransferase involved in cell wall biosynthesis</fullName>
    </submittedName>
</protein>
<feature type="domain" description="Glycosyl transferase family 1" evidence="1">
    <location>
        <begin position="184"/>
        <end position="326"/>
    </location>
</feature>
<organism evidence="2 3">
    <name type="scientific">Mucilaginibacter gotjawali</name>
    <dbReference type="NCBI Taxonomy" id="1550579"/>
    <lineage>
        <taxon>Bacteria</taxon>
        <taxon>Pseudomonadati</taxon>
        <taxon>Bacteroidota</taxon>
        <taxon>Sphingobacteriia</taxon>
        <taxon>Sphingobacteriales</taxon>
        <taxon>Sphingobacteriaceae</taxon>
        <taxon>Mucilaginibacter</taxon>
    </lineage>
</organism>
<gene>
    <name evidence="2" type="ORF">FHS11_001058</name>
</gene>
<reference evidence="2" key="1">
    <citation type="submission" date="2020-08" db="EMBL/GenBank/DDBJ databases">
        <title>Genomic Encyclopedia of Type Strains, Phase III (KMG-III): the genomes of soil and plant-associated and newly described type strains.</title>
        <authorList>
            <person name="Whitman W."/>
        </authorList>
    </citation>
    <scope>NUCLEOTIDE SEQUENCE [LARGE SCALE GENOMIC DNA]</scope>
    <source>
        <strain evidence="2">CECT 8628</strain>
    </source>
</reference>
<dbReference type="SUPFAM" id="SSF53756">
    <property type="entry name" value="UDP-Glycosyltransferase/glycogen phosphorylase"/>
    <property type="match status" value="1"/>
</dbReference>
<dbReference type="PANTHER" id="PTHR12526">
    <property type="entry name" value="GLYCOSYLTRANSFERASE"/>
    <property type="match status" value="1"/>
</dbReference>
<keyword evidence="3" id="KW-1185">Reference proteome</keyword>